<evidence type="ECO:0000256" key="3">
    <source>
        <dbReference type="ARBA" id="ARBA00022723"/>
    </source>
</evidence>
<reference evidence="8 9" key="1">
    <citation type="submission" date="2015-03" db="EMBL/GenBank/DDBJ databases">
        <title>RNA-seq based gene annotation and comparative genomics of four Zymoseptoria species reveal species-specific pathogenicity related genes and transposable element activity.</title>
        <authorList>
            <person name="Grandaubert J."/>
            <person name="Bhattacharyya A."/>
            <person name="Stukenbrock E.H."/>
        </authorList>
    </citation>
    <scope>NUCLEOTIDE SEQUENCE [LARGE SCALE GENOMIC DNA]</scope>
    <source>
        <strain evidence="8 9">Zb18110</strain>
    </source>
</reference>
<evidence type="ECO:0000256" key="4">
    <source>
        <dbReference type="ARBA" id="ARBA00022833"/>
    </source>
</evidence>
<dbReference type="InterPro" id="IPR013154">
    <property type="entry name" value="ADH-like_N"/>
</dbReference>
<gene>
    <name evidence="8" type="ORF">TI39_contig303g00030</name>
</gene>
<evidence type="ECO:0000256" key="5">
    <source>
        <dbReference type="ARBA" id="ARBA00023002"/>
    </source>
</evidence>
<keyword evidence="9" id="KW-1185">Reference proteome</keyword>
<feature type="domain" description="Alcohol dehydrogenase-like C-terminal" evidence="6">
    <location>
        <begin position="177"/>
        <end position="303"/>
    </location>
</feature>
<evidence type="ECO:0000313" key="9">
    <source>
        <dbReference type="Proteomes" id="UP000033647"/>
    </source>
</evidence>
<dbReference type="GO" id="GO:0005737">
    <property type="term" value="C:cytoplasm"/>
    <property type="evidence" value="ECO:0007669"/>
    <property type="project" value="TreeGrafter"/>
</dbReference>
<keyword evidence="4" id="KW-0862">Zinc</keyword>
<evidence type="ECO:0000259" key="6">
    <source>
        <dbReference type="Pfam" id="PF00107"/>
    </source>
</evidence>
<evidence type="ECO:0000259" key="7">
    <source>
        <dbReference type="Pfam" id="PF08240"/>
    </source>
</evidence>
<evidence type="ECO:0000256" key="1">
    <source>
        <dbReference type="ARBA" id="ARBA00001947"/>
    </source>
</evidence>
<dbReference type="OrthoDB" id="3941538at2759"/>
<accession>A0A0F4GV26</accession>
<keyword evidence="5" id="KW-0560">Oxidoreductase</keyword>
<dbReference type="PANTHER" id="PTHR43161">
    <property type="entry name" value="SORBITOL DEHYDROGENASE"/>
    <property type="match status" value="1"/>
</dbReference>
<protein>
    <submittedName>
        <fullName evidence="8">2,3-butanediol dehydrogenase like protein</fullName>
    </submittedName>
</protein>
<proteinExistence type="inferred from homology"/>
<evidence type="ECO:0000313" key="8">
    <source>
        <dbReference type="EMBL" id="KJY01079.1"/>
    </source>
</evidence>
<sequence>MKAARYYGARDIRIDHDAPEPIPGPKQLLVDVAWSGICGSDLHSWTIGPSPDRTLGLPSTLGHELCGTVRDPPAWSKFKHGDKVMVDPRICCRGCQACKDGTSAACSDLGYLGGTTEYGGFGESVVVKESELYLLPKEIPLEYAAIIEPLAVVQHAIKVSGMTEWKGKDVLVLGGGPIGFALLLVLKAAGADRVIVSEPAAVRREQVRSLSRGVINPIEESVEKKCLELTDGRGAEVVFDCAGVPAGLESAFDAIRFNGLYVMIAVWEKPLEIPCMKFLAKHITMKGAYIFDDDSMAEVMEMMGSGKLTGYEKMVTSHIGIDDIVDKGFKELIANKDSHIKILVSPT</sequence>
<dbReference type="Pfam" id="PF08240">
    <property type="entry name" value="ADH_N"/>
    <property type="match status" value="1"/>
</dbReference>
<dbReference type="Gene3D" id="3.90.180.10">
    <property type="entry name" value="Medium-chain alcohol dehydrogenases, catalytic domain"/>
    <property type="match status" value="1"/>
</dbReference>
<dbReference type="STRING" id="1047168.A0A0F4GV26"/>
<dbReference type="AlphaFoldDB" id="A0A0F4GV26"/>
<comment type="similarity">
    <text evidence="2">Belongs to the zinc-containing alcohol dehydrogenase family.</text>
</comment>
<dbReference type="Gene3D" id="3.40.50.720">
    <property type="entry name" value="NAD(P)-binding Rossmann-like Domain"/>
    <property type="match status" value="1"/>
</dbReference>
<dbReference type="SUPFAM" id="SSF50129">
    <property type="entry name" value="GroES-like"/>
    <property type="match status" value="1"/>
</dbReference>
<dbReference type="SUPFAM" id="SSF51735">
    <property type="entry name" value="NAD(P)-binding Rossmann-fold domains"/>
    <property type="match status" value="1"/>
</dbReference>
<name>A0A0F4GV26_9PEZI</name>
<dbReference type="Proteomes" id="UP000033647">
    <property type="component" value="Unassembled WGS sequence"/>
</dbReference>
<comment type="caution">
    <text evidence="8">The sequence shown here is derived from an EMBL/GenBank/DDBJ whole genome shotgun (WGS) entry which is preliminary data.</text>
</comment>
<dbReference type="InterPro" id="IPR013149">
    <property type="entry name" value="ADH-like_C"/>
</dbReference>
<dbReference type="InterPro" id="IPR036291">
    <property type="entry name" value="NAD(P)-bd_dom_sf"/>
</dbReference>
<dbReference type="Pfam" id="PF00107">
    <property type="entry name" value="ADH_zinc_N"/>
    <property type="match status" value="1"/>
</dbReference>
<comment type="cofactor">
    <cofactor evidence="1">
        <name>Zn(2+)</name>
        <dbReference type="ChEBI" id="CHEBI:29105"/>
    </cofactor>
</comment>
<dbReference type="GO" id="GO:0000721">
    <property type="term" value="F:(R,R)-butanediol dehydrogenase activity"/>
    <property type="evidence" value="ECO:0007669"/>
    <property type="project" value="TreeGrafter"/>
</dbReference>
<evidence type="ECO:0000256" key="2">
    <source>
        <dbReference type="ARBA" id="ARBA00008072"/>
    </source>
</evidence>
<dbReference type="GO" id="GO:0034079">
    <property type="term" value="P:butanediol biosynthetic process"/>
    <property type="evidence" value="ECO:0007669"/>
    <property type="project" value="TreeGrafter"/>
</dbReference>
<organism evidence="8 9">
    <name type="scientific">Zymoseptoria brevis</name>
    <dbReference type="NCBI Taxonomy" id="1047168"/>
    <lineage>
        <taxon>Eukaryota</taxon>
        <taxon>Fungi</taxon>
        <taxon>Dikarya</taxon>
        <taxon>Ascomycota</taxon>
        <taxon>Pezizomycotina</taxon>
        <taxon>Dothideomycetes</taxon>
        <taxon>Dothideomycetidae</taxon>
        <taxon>Mycosphaerellales</taxon>
        <taxon>Mycosphaerellaceae</taxon>
        <taxon>Zymoseptoria</taxon>
    </lineage>
</organism>
<dbReference type="EMBL" id="LAFY01000295">
    <property type="protein sequence ID" value="KJY01079.1"/>
    <property type="molecule type" value="Genomic_DNA"/>
</dbReference>
<dbReference type="GO" id="GO:0046872">
    <property type="term" value="F:metal ion binding"/>
    <property type="evidence" value="ECO:0007669"/>
    <property type="project" value="UniProtKB-KW"/>
</dbReference>
<dbReference type="PANTHER" id="PTHR43161:SF23">
    <property type="entry name" value="(R,R)-BUTANEDIOL DEHYDROGENASE-RELATED"/>
    <property type="match status" value="1"/>
</dbReference>
<keyword evidence="3" id="KW-0479">Metal-binding</keyword>
<feature type="domain" description="Alcohol dehydrogenase-like N-terminal" evidence="7">
    <location>
        <begin position="24"/>
        <end position="137"/>
    </location>
</feature>
<dbReference type="InterPro" id="IPR011032">
    <property type="entry name" value="GroES-like_sf"/>
</dbReference>